<accession>A0A0K2GH28</accession>
<dbReference type="CDD" id="cd02440">
    <property type="entry name" value="AdoMet_MTases"/>
    <property type="match status" value="1"/>
</dbReference>
<protein>
    <submittedName>
        <fullName evidence="1">Uncharacterized protein</fullName>
    </submittedName>
</protein>
<reference evidence="1 2" key="1">
    <citation type="journal article" date="2015" name="Proc. Natl. Acad. Sci. U.S.A.">
        <title>Expanded metabolic versatility of ubiquitous nitrite-oxidizing bacteria from the genus Nitrospira.</title>
        <authorList>
            <person name="Koch H."/>
            <person name="Lucker S."/>
            <person name="Albertsen M."/>
            <person name="Kitzinger K."/>
            <person name="Herbold C."/>
            <person name="Spieck E."/>
            <person name="Nielsen P.H."/>
            <person name="Wagner M."/>
            <person name="Daims H."/>
        </authorList>
    </citation>
    <scope>NUCLEOTIDE SEQUENCE [LARGE SCALE GENOMIC DNA]</scope>
    <source>
        <strain evidence="1 2">NSP M-1</strain>
    </source>
</reference>
<dbReference type="KEGG" id="nmv:NITMOv2_3515"/>
<dbReference type="Gene3D" id="3.40.50.150">
    <property type="entry name" value="Vaccinia Virus protein VP39"/>
    <property type="match status" value="1"/>
</dbReference>
<dbReference type="Pfam" id="PF13489">
    <property type="entry name" value="Methyltransf_23"/>
    <property type="match status" value="1"/>
</dbReference>
<dbReference type="InterPro" id="IPR029063">
    <property type="entry name" value="SAM-dependent_MTases_sf"/>
</dbReference>
<dbReference type="PATRIC" id="fig|42253.5.peg.3466"/>
<proteinExistence type="predicted"/>
<dbReference type="Proteomes" id="UP000069205">
    <property type="component" value="Chromosome"/>
</dbReference>
<dbReference type="EMBL" id="CP011801">
    <property type="protein sequence ID" value="ALA59907.1"/>
    <property type="molecule type" value="Genomic_DNA"/>
</dbReference>
<evidence type="ECO:0000313" key="2">
    <source>
        <dbReference type="Proteomes" id="UP000069205"/>
    </source>
</evidence>
<dbReference type="AlphaFoldDB" id="A0A0K2GH28"/>
<name>A0A0K2GH28_NITMO</name>
<keyword evidence="2" id="KW-1185">Reference proteome</keyword>
<organism evidence="1 2">
    <name type="scientific">Nitrospira moscoviensis</name>
    <dbReference type="NCBI Taxonomy" id="42253"/>
    <lineage>
        <taxon>Bacteria</taxon>
        <taxon>Pseudomonadati</taxon>
        <taxon>Nitrospirota</taxon>
        <taxon>Nitrospiria</taxon>
        <taxon>Nitrospirales</taxon>
        <taxon>Nitrospiraceae</taxon>
        <taxon>Nitrospira</taxon>
    </lineage>
</organism>
<evidence type="ECO:0000313" key="1">
    <source>
        <dbReference type="EMBL" id="ALA59907.1"/>
    </source>
</evidence>
<gene>
    <name evidence="1" type="ORF">NITMOv2_3515</name>
</gene>
<dbReference type="STRING" id="42253.NITMOv2_3515"/>
<sequence>MNIPWDKATSRPAFFARPIMPLIEEGRHSHCVGEIPSSQGDVKKIIIDLGCGPHKRPGAYGFDRRPQPGIDVVCDLEEPLPLTEGAADFVYMSHVIEHVKNLIGLMEEVYRVCKPGAAVEIIVPYYTSRGAFRDPTHVRYIAEDTFQYFESPTDYGVRTDFAIEKIVYEVRKPFRWFPEYLQKRCRRYLWNVVDNMHVTLRARKSK</sequence>
<dbReference type="SUPFAM" id="SSF53335">
    <property type="entry name" value="S-adenosyl-L-methionine-dependent methyltransferases"/>
    <property type="match status" value="1"/>
</dbReference>